<organism evidence="2 3">
    <name type="scientific">Pseudomonas oryziphila</name>
    <dbReference type="NCBI Taxonomy" id="2894079"/>
    <lineage>
        <taxon>Bacteria</taxon>
        <taxon>Pseudomonadati</taxon>
        <taxon>Pseudomonadota</taxon>
        <taxon>Gammaproteobacteria</taxon>
        <taxon>Pseudomonadales</taxon>
        <taxon>Pseudomonadaceae</taxon>
        <taxon>Pseudomonas</taxon>
    </lineage>
</organism>
<dbReference type="RefSeq" id="WP_125464075.1">
    <property type="nucleotide sequence ID" value="NZ_CP034337.1"/>
</dbReference>
<reference evidence="2 3" key="1">
    <citation type="submission" date="2018-12" db="EMBL/GenBank/DDBJ databases">
        <authorList>
            <person name="Li S."/>
            <person name="Yang R."/>
            <person name="Chen G."/>
            <person name="Zou L."/>
            <person name="Zhang C."/>
            <person name="Chen Y."/>
            <person name="Liu Z."/>
            <person name="Li Y."/>
            <person name="Yan Y."/>
            <person name="Huang M."/>
            <person name="Chen T."/>
        </authorList>
    </citation>
    <scope>NUCLEOTIDE SEQUENCE [LARGE SCALE GENOMIC DNA]</scope>
    <source>
        <strain evidence="2 3">2014</strain>
    </source>
</reference>
<keyword evidence="3" id="KW-1185">Reference proteome</keyword>
<accession>A0ABM7CRA1</accession>
<evidence type="ECO:0000313" key="3">
    <source>
        <dbReference type="Proteomes" id="UP000272622"/>
    </source>
</evidence>
<evidence type="ECO:0000256" key="1">
    <source>
        <dbReference type="SAM" id="MobiDB-lite"/>
    </source>
</evidence>
<feature type="compositionally biased region" description="Polar residues" evidence="1">
    <location>
        <begin position="1"/>
        <end position="12"/>
    </location>
</feature>
<dbReference type="EMBL" id="CP034337">
    <property type="protein sequence ID" value="AZL73973.1"/>
    <property type="molecule type" value="Genomic_DNA"/>
</dbReference>
<sequence>MSTKVMSSSFSTPEAYPGPSPNPYSKIYPEPYPDETLSSWMYRVREVRPEPEVRAFWGMPSDAWESSTLRAPYIEALGGRGKDYDFDFSLPGVKAFAECYEISMEWIESTFRPSEAQIIPICFRSDYCLTCMEESVTATGFPVYLRSWRYLLKPFCQVHGCVLRSAGNYLHDSVDFAMDVFEYDSARGHELERETKWLEKDSAVQLLGRMVVERAYKLMKGCHDQAVQRNAENFLLTLLRLSLRAEVMGNYTSVLKFRVQSSSEFDNTNGIALFHQLPLRVTAIARARAFYLIGLLLGWITDEQAADARPDHDLYLSTSGSSLWRRLDLSQGVRTLLQVYSTNLLSVSSLKGWE</sequence>
<gene>
    <name evidence="2" type="ORF">EI693_13125</name>
</gene>
<protein>
    <recommendedName>
        <fullName evidence="4">TniQ protein</fullName>
    </recommendedName>
</protein>
<feature type="region of interest" description="Disordered" evidence="1">
    <location>
        <begin position="1"/>
        <end position="22"/>
    </location>
</feature>
<dbReference type="Proteomes" id="UP000272622">
    <property type="component" value="Chromosome"/>
</dbReference>
<evidence type="ECO:0000313" key="2">
    <source>
        <dbReference type="EMBL" id="AZL73973.1"/>
    </source>
</evidence>
<evidence type="ECO:0008006" key="4">
    <source>
        <dbReference type="Google" id="ProtNLM"/>
    </source>
</evidence>
<name>A0ABM7CRA1_9PSED</name>
<proteinExistence type="predicted"/>